<feature type="transmembrane region" description="Helical" evidence="6">
    <location>
        <begin position="354"/>
        <end position="373"/>
    </location>
</feature>
<feature type="region of interest" description="Disordered" evidence="5">
    <location>
        <begin position="118"/>
        <end position="213"/>
    </location>
</feature>
<feature type="compositionally biased region" description="Acidic residues" evidence="5">
    <location>
        <begin position="199"/>
        <end position="208"/>
    </location>
</feature>
<comment type="subcellular location">
    <subcellularLocation>
        <location evidence="1">Membrane</location>
        <topology evidence="1">Multi-pass membrane protein</topology>
    </subcellularLocation>
</comment>
<sequence>MAEITPAVHAAAILVVLFTGVLGVGTPLFWKPPRWILTTGNALSIGVLLATALVHLLAHSQASYAEFVTSHHQKEEAGHDHEHEGHHHVFPWPMVLAGVGYLIVLLSELAATAIASHQMKRRSRHAPVEAGEGGHTVTKRRTSDSAVPIGKQLESMEGGVPFPEPGAVGRATARPGHSEAPVAERDTAPSDTERHVGEEAEEEGEDETESFKEGPTVEALLSGNHANLSVAGAVSLSIALACHSLLAGLALGAQDTAETLWALLVAICFHKLFAAFALGDGLSSCKLRRSIKWVLAATFALSTPVGIGIGMALTEFHFPMLQMALDAVCAGTLLFVTVAEIQPRCLEARGVNNFVKWALVVTGFAVMSALALAGH</sequence>
<proteinExistence type="predicted"/>
<gene>
    <name evidence="7" type="ORF">Cvel_23579</name>
</gene>
<feature type="transmembrane region" description="Helical" evidence="6">
    <location>
        <begin position="259"/>
        <end position="279"/>
    </location>
</feature>
<dbReference type="Pfam" id="PF02535">
    <property type="entry name" value="Zip"/>
    <property type="match status" value="1"/>
</dbReference>
<dbReference type="VEuPathDB" id="CryptoDB:Cvel_23579"/>
<dbReference type="GO" id="GO:0016020">
    <property type="term" value="C:membrane"/>
    <property type="evidence" value="ECO:0007669"/>
    <property type="project" value="UniProtKB-SubCell"/>
</dbReference>
<reference evidence="7" key="1">
    <citation type="submission" date="2014-11" db="EMBL/GenBank/DDBJ databases">
        <authorList>
            <person name="Otto D Thomas"/>
            <person name="Naeem Raeece"/>
        </authorList>
    </citation>
    <scope>NUCLEOTIDE SEQUENCE</scope>
</reference>
<evidence type="ECO:0000313" key="7">
    <source>
        <dbReference type="EMBL" id="CEM34952.1"/>
    </source>
</evidence>
<dbReference type="AlphaFoldDB" id="A0A0G4GVJ5"/>
<evidence type="ECO:0000256" key="3">
    <source>
        <dbReference type="ARBA" id="ARBA00022989"/>
    </source>
</evidence>
<keyword evidence="3 6" id="KW-1133">Transmembrane helix</keyword>
<dbReference type="PANTHER" id="PTHR11040">
    <property type="entry name" value="ZINC/IRON TRANSPORTER"/>
    <property type="match status" value="1"/>
</dbReference>
<protein>
    <submittedName>
        <fullName evidence="7">Uncharacterized protein</fullName>
    </submittedName>
</protein>
<feature type="transmembrane region" description="Helical" evidence="6">
    <location>
        <begin position="94"/>
        <end position="115"/>
    </location>
</feature>
<feature type="transmembrane region" description="Helical" evidence="6">
    <location>
        <begin position="42"/>
        <end position="58"/>
    </location>
</feature>
<dbReference type="InterPro" id="IPR003689">
    <property type="entry name" value="ZIP"/>
</dbReference>
<evidence type="ECO:0000256" key="6">
    <source>
        <dbReference type="SAM" id="Phobius"/>
    </source>
</evidence>
<dbReference type="PANTHER" id="PTHR11040:SF140">
    <property type="entry name" value="ZRT (ZRT), IRT- (IRT-) LIKE PROTEIN TRANSPORTER"/>
    <property type="match status" value="1"/>
</dbReference>
<keyword evidence="2 6" id="KW-0812">Transmembrane</keyword>
<evidence type="ECO:0000256" key="5">
    <source>
        <dbReference type="SAM" id="MobiDB-lite"/>
    </source>
</evidence>
<accession>A0A0G4GVJ5</accession>
<feature type="compositionally biased region" description="Basic and acidic residues" evidence="5">
    <location>
        <begin position="182"/>
        <end position="198"/>
    </location>
</feature>
<evidence type="ECO:0000256" key="1">
    <source>
        <dbReference type="ARBA" id="ARBA00004141"/>
    </source>
</evidence>
<dbReference type="EMBL" id="CDMZ01001599">
    <property type="protein sequence ID" value="CEM34952.1"/>
    <property type="molecule type" value="Genomic_DNA"/>
</dbReference>
<organism evidence="7">
    <name type="scientific">Chromera velia CCMP2878</name>
    <dbReference type="NCBI Taxonomy" id="1169474"/>
    <lineage>
        <taxon>Eukaryota</taxon>
        <taxon>Sar</taxon>
        <taxon>Alveolata</taxon>
        <taxon>Colpodellida</taxon>
        <taxon>Chromeraceae</taxon>
        <taxon>Chromera</taxon>
    </lineage>
</organism>
<name>A0A0G4GVJ5_9ALVE</name>
<evidence type="ECO:0000256" key="2">
    <source>
        <dbReference type="ARBA" id="ARBA00022692"/>
    </source>
</evidence>
<feature type="transmembrane region" description="Helical" evidence="6">
    <location>
        <begin position="230"/>
        <end position="253"/>
    </location>
</feature>
<keyword evidence="4 6" id="KW-0472">Membrane</keyword>
<feature type="transmembrane region" description="Helical" evidence="6">
    <location>
        <begin position="320"/>
        <end position="342"/>
    </location>
</feature>
<feature type="transmembrane region" description="Helical" evidence="6">
    <location>
        <begin position="6"/>
        <end position="30"/>
    </location>
</feature>
<dbReference type="GO" id="GO:0005385">
    <property type="term" value="F:zinc ion transmembrane transporter activity"/>
    <property type="evidence" value="ECO:0007669"/>
    <property type="project" value="TreeGrafter"/>
</dbReference>
<evidence type="ECO:0000256" key="4">
    <source>
        <dbReference type="ARBA" id="ARBA00023136"/>
    </source>
</evidence>
<feature type="transmembrane region" description="Helical" evidence="6">
    <location>
        <begin position="291"/>
        <end position="314"/>
    </location>
</feature>